<accession>A0A084U7N6</accession>
<keyword evidence="2" id="KW-1185">Reference proteome</keyword>
<dbReference type="AlphaFoldDB" id="A0A084U7N6"/>
<proteinExistence type="predicted"/>
<dbReference type="Proteomes" id="UP000053675">
    <property type="component" value="Unassembled WGS sequence"/>
</dbReference>
<dbReference type="EMBL" id="JMQM01000002">
    <property type="protein sequence ID" value="KFB08972.1"/>
    <property type="molecule type" value="Genomic_DNA"/>
</dbReference>
<organism evidence="1 2">
    <name type="scientific">Nitratireductor basaltis</name>
    <dbReference type="NCBI Taxonomy" id="472175"/>
    <lineage>
        <taxon>Bacteria</taxon>
        <taxon>Pseudomonadati</taxon>
        <taxon>Pseudomonadota</taxon>
        <taxon>Alphaproteobacteria</taxon>
        <taxon>Hyphomicrobiales</taxon>
        <taxon>Phyllobacteriaceae</taxon>
        <taxon>Nitratireductor</taxon>
    </lineage>
</organism>
<dbReference type="InterPro" id="IPR007047">
    <property type="entry name" value="Flp_Fap"/>
</dbReference>
<dbReference type="PATRIC" id="fig|472175.3.peg.3226"/>
<dbReference type="Pfam" id="PF04964">
    <property type="entry name" value="Flp_Fap"/>
    <property type="match status" value="1"/>
</dbReference>
<dbReference type="STRING" id="472175.EL18_03229"/>
<reference evidence="1 2" key="1">
    <citation type="submission" date="2014-05" db="EMBL/GenBank/DDBJ databases">
        <title>Draft Genome Sequence of Nitratireductor basaltis Strain UMTGB225, A Marine Bacterium Isolated from Green Barrel Tunicate.</title>
        <authorList>
            <person name="Gan H.Y."/>
        </authorList>
    </citation>
    <scope>NUCLEOTIDE SEQUENCE [LARGE SCALE GENOMIC DNA]</scope>
    <source>
        <strain evidence="1 2">UMTGB225</strain>
    </source>
</reference>
<sequence length="56" mass="6056">MFKRFLRHESGSTAIEYALIAGLLVLAIVASATELGRVVGDSYDNTATKLSEANKR</sequence>
<comment type="caution">
    <text evidence="1">The sequence shown here is derived from an EMBL/GenBank/DDBJ whole genome shotgun (WGS) entry which is preliminary data.</text>
</comment>
<protein>
    <submittedName>
        <fullName evidence="1">Component of type IV pilus, pilin subunit protein</fullName>
    </submittedName>
</protein>
<evidence type="ECO:0000313" key="1">
    <source>
        <dbReference type="EMBL" id="KFB08972.1"/>
    </source>
</evidence>
<dbReference type="RefSeq" id="WP_081871263.1">
    <property type="nucleotide sequence ID" value="NZ_JMQM01000002.1"/>
</dbReference>
<evidence type="ECO:0000313" key="2">
    <source>
        <dbReference type="Proteomes" id="UP000053675"/>
    </source>
</evidence>
<name>A0A084U7N6_9HYPH</name>
<gene>
    <name evidence="1" type="ORF">EL18_03229</name>
</gene>